<dbReference type="RefSeq" id="WP_315947319.1">
    <property type="nucleotide sequence ID" value="NZ_JAWCUA010000010.1"/>
</dbReference>
<name>A0ABU3R203_9GAMM</name>
<gene>
    <name evidence="2" type="ORF">RT723_11945</name>
    <name evidence="3" type="ORF">RT723_11955</name>
</gene>
<keyword evidence="1" id="KW-0732">Signal</keyword>
<dbReference type="EMBL" id="JAWCUA010000010">
    <property type="protein sequence ID" value="MDU0113696.1"/>
    <property type="molecule type" value="Genomic_DNA"/>
</dbReference>
<sequence>MKLNRPITIVLSVLCGLVSGASVAKKNDDTDISGYVMFGFDKFDASFLEGSEDDAVSQTLSGIRRARLSFKTDIDDNLSLVGS</sequence>
<feature type="chain" id="PRO_5045032662" description="Porin" evidence="1">
    <location>
        <begin position="25"/>
        <end position="83"/>
    </location>
</feature>
<evidence type="ECO:0000256" key="1">
    <source>
        <dbReference type="SAM" id="SignalP"/>
    </source>
</evidence>
<comment type="caution">
    <text evidence="3">The sequence shown here is derived from an EMBL/GenBank/DDBJ whole genome shotgun (WGS) entry which is preliminary data.</text>
</comment>
<dbReference type="Proteomes" id="UP001257914">
    <property type="component" value="Unassembled WGS sequence"/>
</dbReference>
<evidence type="ECO:0000313" key="2">
    <source>
        <dbReference type="EMBL" id="MDU0113696.1"/>
    </source>
</evidence>
<evidence type="ECO:0000313" key="4">
    <source>
        <dbReference type="Proteomes" id="UP001257914"/>
    </source>
</evidence>
<reference evidence="3 4" key="1">
    <citation type="submission" date="2023-10" db="EMBL/GenBank/DDBJ databases">
        <title>Psychrosphaera aquimaarina strain SW33 isolated from seawater.</title>
        <authorList>
            <person name="Bayburt H."/>
            <person name="Kim J.M."/>
            <person name="Choi B.J."/>
            <person name="Jeon C.O."/>
        </authorList>
    </citation>
    <scope>NUCLEOTIDE SEQUENCE [LARGE SCALE GENOMIC DNA]</scope>
    <source>
        <strain evidence="3 4">KCTC 52743</strain>
    </source>
</reference>
<keyword evidence="4" id="KW-1185">Reference proteome</keyword>
<feature type="signal peptide" evidence="1">
    <location>
        <begin position="1"/>
        <end position="24"/>
    </location>
</feature>
<proteinExistence type="predicted"/>
<organism evidence="3 4">
    <name type="scientific">Psychrosphaera aquimarina</name>
    <dbReference type="NCBI Taxonomy" id="2044854"/>
    <lineage>
        <taxon>Bacteria</taxon>
        <taxon>Pseudomonadati</taxon>
        <taxon>Pseudomonadota</taxon>
        <taxon>Gammaproteobacteria</taxon>
        <taxon>Alteromonadales</taxon>
        <taxon>Pseudoalteromonadaceae</taxon>
        <taxon>Psychrosphaera</taxon>
    </lineage>
</organism>
<accession>A0ABU3R203</accession>
<protein>
    <recommendedName>
        <fullName evidence="5">Porin</fullName>
    </recommendedName>
</protein>
<evidence type="ECO:0008006" key="5">
    <source>
        <dbReference type="Google" id="ProtNLM"/>
    </source>
</evidence>
<dbReference type="EMBL" id="JAWCUA010000010">
    <property type="protein sequence ID" value="MDU0113698.1"/>
    <property type="molecule type" value="Genomic_DNA"/>
</dbReference>
<evidence type="ECO:0000313" key="3">
    <source>
        <dbReference type="EMBL" id="MDU0113698.1"/>
    </source>
</evidence>